<dbReference type="Proteomes" id="UP000238916">
    <property type="component" value="Unassembled WGS sequence"/>
</dbReference>
<evidence type="ECO:0000313" key="2">
    <source>
        <dbReference type="Proteomes" id="UP000238916"/>
    </source>
</evidence>
<dbReference type="AlphaFoldDB" id="A0A2U3LI33"/>
<reference evidence="2" key="1">
    <citation type="submission" date="2018-02" db="EMBL/GenBank/DDBJ databases">
        <authorList>
            <person name="Hausmann B."/>
        </authorList>
    </citation>
    <scope>NUCLEOTIDE SEQUENCE [LARGE SCALE GENOMIC DNA]</scope>
    <source>
        <strain evidence="2">Peat soil MAG SbF1</strain>
    </source>
</reference>
<organism evidence="1 2">
    <name type="scientific">Candidatus Desulfosporosinus infrequens</name>
    <dbReference type="NCBI Taxonomy" id="2043169"/>
    <lineage>
        <taxon>Bacteria</taxon>
        <taxon>Bacillati</taxon>
        <taxon>Bacillota</taxon>
        <taxon>Clostridia</taxon>
        <taxon>Eubacteriales</taxon>
        <taxon>Desulfitobacteriaceae</taxon>
        <taxon>Desulfosporosinus</taxon>
    </lineage>
</organism>
<dbReference type="EMBL" id="OMOF01000457">
    <property type="protein sequence ID" value="SPF51476.1"/>
    <property type="molecule type" value="Genomic_DNA"/>
</dbReference>
<gene>
    <name evidence="1" type="ORF">SBF1_510006</name>
</gene>
<evidence type="ECO:0000313" key="1">
    <source>
        <dbReference type="EMBL" id="SPF51476.1"/>
    </source>
</evidence>
<name>A0A2U3LI33_9FIRM</name>
<accession>A0A2U3LI33</accession>
<sequence>MPTVPESCRWLPLSTTAERQAQQGLRGYVSVVADIYIYRVGAQTRVFESLQNYRQSATTATRWYRGVQTD</sequence>
<protein>
    <submittedName>
        <fullName evidence="1">Uncharacterized protein</fullName>
    </submittedName>
</protein>
<proteinExistence type="predicted"/>